<comment type="catalytic activity">
    <reaction evidence="20">
        <text>L-threonyl-[protein] + ATP = O-phospho-L-threonyl-[protein] + ADP + H(+)</text>
        <dbReference type="Rhea" id="RHEA:46608"/>
        <dbReference type="Rhea" id="RHEA-COMP:11060"/>
        <dbReference type="Rhea" id="RHEA-COMP:11605"/>
        <dbReference type="ChEBI" id="CHEBI:15378"/>
        <dbReference type="ChEBI" id="CHEBI:30013"/>
        <dbReference type="ChEBI" id="CHEBI:30616"/>
        <dbReference type="ChEBI" id="CHEBI:61977"/>
        <dbReference type="ChEBI" id="CHEBI:456216"/>
        <dbReference type="EC" id="2.7.11.1"/>
    </reaction>
</comment>
<dbReference type="Pfam" id="PF00560">
    <property type="entry name" value="LRR_1"/>
    <property type="match status" value="4"/>
</dbReference>
<evidence type="ECO:0000256" key="4">
    <source>
        <dbReference type="ARBA" id="ARBA00012513"/>
    </source>
</evidence>
<evidence type="ECO:0000256" key="8">
    <source>
        <dbReference type="ARBA" id="ARBA00022614"/>
    </source>
</evidence>
<evidence type="ECO:0000256" key="20">
    <source>
        <dbReference type="ARBA" id="ARBA00047899"/>
    </source>
</evidence>
<evidence type="ECO:0000259" key="25">
    <source>
        <dbReference type="PROSITE" id="PS50011"/>
    </source>
</evidence>
<keyword evidence="19" id="KW-0325">Glycoprotein</keyword>
<dbReference type="SMART" id="SM00220">
    <property type="entry name" value="S_TKc"/>
    <property type="match status" value="1"/>
</dbReference>
<keyword evidence="11 24" id="KW-0732">Signal</keyword>
<accession>A0A6N2KMD0</accession>
<dbReference type="InterPro" id="IPR001611">
    <property type="entry name" value="Leu-rich_rpt"/>
</dbReference>
<keyword evidence="13 22" id="KW-0547">Nucleotide-binding</keyword>
<dbReference type="PROSITE" id="PS00108">
    <property type="entry name" value="PROTEIN_KINASE_ST"/>
    <property type="match status" value="1"/>
</dbReference>
<dbReference type="PROSITE" id="PS51450">
    <property type="entry name" value="LRR"/>
    <property type="match status" value="1"/>
</dbReference>
<evidence type="ECO:0000256" key="6">
    <source>
        <dbReference type="ARBA" id="ARBA00022527"/>
    </source>
</evidence>
<dbReference type="InterPro" id="IPR055414">
    <property type="entry name" value="LRR_R13L4/SHOC2-like"/>
</dbReference>
<dbReference type="PROSITE" id="PS00107">
    <property type="entry name" value="PROTEIN_KINASE_ATP"/>
    <property type="match status" value="1"/>
</dbReference>
<dbReference type="Pfam" id="PF07714">
    <property type="entry name" value="PK_Tyr_Ser-Thr"/>
    <property type="match status" value="1"/>
</dbReference>
<evidence type="ECO:0000256" key="13">
    <source>
        <dbReference type="ARBA" id="ARBA00022741"/>
    </source>
</evidence>
<feature type="binding site" evidence="22">
    <location>
        <position position="667"/>
    </location>
    <ligand>
        <name>ATP</name>
        <dbReference type="ChEBI" id="CHEBI:30616"/>
    </ligand>
</feature>
<dbReference type="FunFam" id="1.10.510.10:FF:000417">
    <property type="entry name" value="Leucine-rich repeat receptor-like protein kinase"/>
    <property type="match status" value="1"/>
</dbReference>
<evidence type="ECO:0000256" key="23">
    <source>
        <dbReference type="SAM" id="Phobius"/>
    </source>
</evidence>
<proteinExistence type="inferred from homology"/>
<dbReference type="FunFam" id="3.80.10.10:FF:001678">
    <property type="entry name" value="Calmodulin-binding receptor kinase CaMRLK"/>
    <property type="match status" value="1"/>
</dbReference>
<dbReference type="GO" id="GO:0005886">
    <property type="term" value="C:plasma membrane"/>
    <property type="evidence" value="ECO:0007669"/>
    <property type="project" value="UniProtKB-SubCell"/>
</dbReference>
<evidence type="ECO:0000256" key="2">
    <source>
        <dbReference type="ARBA" id="ARBA00004479"/>
    </source>
</evidence>
<keyword evidence="7" id="KW-0597">Phosphoprotein</keyword>
<reference evidence="26" key="1">
    <citation type="submission" date="2019-03" db="EMBL/GenBank/DDBJ databases">
        <authorList>
            <person name="Mank J."/>
            <person name="Almeida P."/>
        </authorList>
    </citation>
    <scope>NUCLEOTIDE SEQUENCE</scope>
    <source>
        <strain evidence="26">78183</strain>
    </source>
</reference>
<comment type="subcellular location">
    <subcellularLocation>
        <location evidence="1">Cell membrane</location>
        <topology evidence="1">Single-pass membrane protein</topology>
    </subcellularLocation>
    <subcellularLocation>
        <location evidence="2">Membrane</location>
        <topology evidence="2">Single-pass type I membrane protein</topology>
    </subcellularLocation>
</comment>
<dbReference type="FunFam" id="3.80.10.10:FF:001519">
    <property type="entry name" value="Highly similar to receptor-like protein kinase"/>
    <property type="match status" value="1"/>
</dbReference>
<keyword evidence="9" id="KW-0808">Transferase</keyword>
<dbReference type="InterPro" id="IPR013210">
    <property type="entry name" value="LRR_N_plant-typ"/>
</dbReference>
<evidence type="ECO:0000256" key="10">
    <source>
        <dbReference type="ARBA" id="ARBA00022692"/>
    </source>
</evidence>
<dbReference type="EMBL" id="CAADRP010000513">
    <property type="protein sequence ID" value="VFU29206.1"/>
    <property type="molecule type" value="Genomic_DNA"/>
</dbReference>
<evidence type="ECO:0000256" key="1">
    <source>
        <dbReference type="ARBA" id="ARBA00004162"/>
    </source>
</evidence>
<comment type="catalytic activity">
    <reaction evidence="21">
        <text>L-seryl-[protein] + ATP = O-phospho-L-seryl-[protein] + ADP + H(+)</text>
        <dbReference type="Rhea" id="RHEA:17989"/>
        <dbReference type="Rhea" id="RHEA-COMP:9863"/>
        <dbReference type="Rhea" id="RHEA-COMP:11604"/>
        <dbReference type="ChEBI" id="CHEBI:15378"/>
        <dbReference type="ChEBI" id="CHEBI:29999"/>
        <dbReference type="ChEBI" id="CHEBI:30616"/>
        <dbReference type="ChEBI" id="CHEBI:83421"/>
        <dbReference type="ChEBI" id="CHEBI:456216"/>
        <dbReference type="EC" id="2.7.11.1"/>
    </reaction>
</comment>
<keyword evidence="6" id="KW-0723">Serine/threonine-protein kinase</keyword>
<evidence type="ECO:0000256" key="22">
    <source>
        <dbReference type="PROSITE-ProRule" id="PRU10141"/>
    </source>
</evidence>
<dbReference type="Pfam" id="PF08263">
    <property type="entry name" value="LRRNT_2"/>
    <property type="match status" value="1"/>
</dbReference>
<sequence>MSGKKPIFLLIHFLIRFLFQHADSKFHDQEQAVLLRLKQHWQNPLSLEHWTPSNTSHCTWPGVVCTNNSITQLLLDNKNISGTIPPFLSDLKNLTVYDISKLEILDLSQNYFVGSIPDDIDSLSRLTYLNLCANNFTGNIPAAIGRIPELRILYLNDNLFDGTFPPEIGNLSKLEQLTMAHNGFSPSRLPSNFTQLKKLKELLIAGANLIGEIPQMIGEMVALEHLDLSSNELTGNIPGSLFMLMNLRLLYLYRNSLSGEIPQVVEALNLTFVDLSQNNLTGTIPVDFGKLDKLSGLHLFFNQLSGEIPESIGRLPALEIFSVFSNNLSGSIPPDLGRYSALKTFEVCSNRLTGNLPEYLCHGGSLIGVVAFDNKLGGELPKSLENCSSLQIVRISNNAFFGNIPVGLWTASNLQQLMINDNSFTGELPNEVSTSLSRLEISNNRFSGSITIEGDSWRNLVVFNASNNLFTGAIPQELTTLRNLTVLLLDKNQLNGELPSDIMSWKSLTILNLSQNQLSGQIPEKFGFLPGLVTLDLSDNQFSGKIPPLTWFSEASFSQSLFQSSHGANPHRTQKPSKTSTQFLALILSSLIAAFLFASLFAFITIRVHRKINHLLDPEWKFIHFHMLNFTESDIFSGLKERNLIGSGGSGQVYRVAANGFGSVAVKRISNHRNSDQKLEKEFLAEIEILGTLRHLNIVKLLCCISNDNSKLLVYEYMENHSLDQWLHSEKKAESSSASMNHVALDWSKRLQIAVGAAQGLCYLHHDCSPPIVHRDVKSSNILLDSHFNAKIADFGLARMLVKQGELATVSAVAEYAQTVRVNEKTDVYSFGVVLLELTTGKAANHGDEDTCLAKWAWRHMQEEKPIVDVLDEEIKEPCCVDEMGDVFKLGVFCTSISPSERPNMKEILQILLGRNPRWVCGRKNMTHAEHASTPLLNSSKSDGSLGSHILKHDQCTGLKTKTIWNGAKPFKVIDPENEFFLVQFSTMNDYLHVLVDGLWTILGPGQNFQACITRTHYEDGVLGAFSLPCQLIGNMGKIDYNKNSKITQASN</sequence>
<dbReference type="SUPFAM" id="SSF52058">
    <property type="entry name" value="L domain-like"/>
    <property type="match status" value="1"/>
</dbReference>
<evidence type="ECO:0000256" key="15">
    <source>
        <dbReference type="ARBA" id="ARBA00022840"/>
    </source>
</evidence>
<evidence type="ECO:0000256" key="11">
    <source>
        <dbReference type="ARBA" id="ARBA00022729"/>
    </source>
</evidence>
<evidence type="ECO:0000256" key="21">
    <source>
        <dbReference type="ARBA" id="ARBA00048679"/>
    </source>
</evidence>
<evidence type="ECO:0000256" key="12">
    <source>
        <dbReference type="ARBA" id="ARBA00022737"/>
    </source>
</evidence>
<keyword evidence="15 22" id="KW-0067">ATP-binding</keyword>
<keyword evidence="14" id="KW-0418">Kinase</keyword>
<keyword evidence="8" id="KW-0433">Leucine-rich repeat</keyword>
<evidence type="ECO:0000256" key="5">
    <source>
        <dbReference type="ARBA" id="ARBA00022475"/>
    </source>
</evidence>
<evidence type="ECO:0000256" key="24">
    <source>
        <dbReference type="SAM" id="SignalP"/>
    </source>
</evidence>
<evidence type="ECO:0000256" key="17">
    <source>
        <dbReference type="ARBA" id="ARBA00023136"/>
    </source>
</evidence>
<dbReference type="InterPro" id="IPR000719">
    <property type="entry name" value="Prot_kinase_dom"/>
</dbReference>
<dbReference type="CDD" id="cd14066">
    <property type="entry name" value="STKc_IRAK"/>
    <property type="match status" value="1"/>
</dbReference>
<dbReference type="AlphaFoldDB" id="A0A6N2KMD0"/>
<dbReference type="GO" id="GO:0004674">
    <property type="term" value="F:protein serine/threonine kinase activity"/>
    <property type="evidence" value="ECO:0007669"/>
    <property type="project" value="UniProtKB-KW"/>
</dbReference>
<evidence type="ECO:0000256" key="19">
    <source>
        <dbReference type="ARBA" id="ARBA00023180"/>
    </source>
</evidence>
<dbReference type="SUPFAM" id="SSF52047">
    <property type="entry name" value="RNI-like"/>
    <property type="match status" value="1"/>
</dbReference>
<comment type="similarity">
    <text evidence="3">Belongs to the protein kinase superfamily. Ser/Thr protein kinase family.</text>
</comment>
<dbReference type="PANTHER" id="PTHR48053">
    <property type="entry name" value="LEUCINE RICH REPEAT FAMILY PROTEIN, EXPRESSED"/>
    <property type="match status" value="1"/>
</dbReference>
<protein>
    <recommendedName>
        <fullName evidence="4">non-specific serine/threonine protein kinase</fullName>
        <ecNumber evidence="4">2.7.11.1</ecNumber>
    </recommendedName>
</protein>
<feature type="chain" id="PRO_5026702754" description="non-specific serine/threonine protein kinase" evidence="24">
    <location>
        <begin position="25"/>
        <end position="1052"/>
    </location>
</feature>
<feature type="signal peptide" evidence="24">
    <location>
        <begin position="1"/>
        <end position="24"/>
    </location>
</feature>
<dbReference type="InterPro" id="IPR032675">
    <property type="entry name" value="LRR_dom_sf"/>
</dbReference>
<dbReference type="FunFam" id="3.80.10.10:FF:001670">
    <property type="entry name" value="Putative leucine-rich repeat receptor-like protein kinase family protein"/>
    <property type="match status" value="1"/>
</dbReference>
<evidence type="ECO:0000313" key="26">
    <source>
        <dbReference type="EMBL" id="VFU29206.1"/>
    </source>
</evidence>
<evidence type="ECO:0000256" key="14">
    <source>
        <dbReference type="ARBA" id="ARBA00022777"/>
    </source>
</evidence>
<dbReference type="SUPFAM" id="SSF56112">
    <property type="entry name" value="Protein kinase-like (PK-like)"/>
    <property type="match status" value="1"/>
</dbReference>
<evidence type="ECO:0000256" key="7">
    <source>
        <dbReference type="ARBA" id="ARBA00022553"/>
    </source>
</evidence>
<name>A0A6N2KMD0_SALVM</name>
<keyword evidence="17 23" id="KW-0472">Membrane</keyword>
<keyword evidence="18" id="KW-0675">Receptor</keyword>
<dbReference type="InterPro" id="IPR017441">
    <property type="entry name" value="Protein_kinase_ATP_BS"/>
</dbReference>
<dbReference type="InterPro" id="IPR003591">
    <property type="entry name" value="Leu-rich_rpt_typical-subtyp"/>
</dbReference>
<keyword evidence="10 23" id="KW-0812">Transmembrane</keyword>
<dbReference type="PROSITE" id="PS50011">
    <property type="entry name" value="PROTEIN_KINASE_DOM"/>
    <property type="match status" value="1"/>
</dbReference>
<dbReference type="Gene3D" id="3.30.200.20">
    <property type="entry name" value="Phosphorylase Kinase, domain 1"/>
    <property type="match status" value="1"/>
</dbReference>
<feature type="domain" description="Protein kinase" evidence="25">
    <location>
        <begin position="639"/>
        <end position="919"/>
    </location>
</feature>
<organism evidence="26">
    <name type="scientific">Salix viminalis</name>
    <name type="common">Common osier</name>
    <name type="synonym">Basket willow</name>
    <dbReference type="NCBI Taxonomy" id="40686"/>
    <lineage>
        <taxon>Eukaryota</taxon>
        <taxon>Viridiplantae</taxon>
        <taxon>Streptophyta</taxon>
        <taxon>Embryophyta</taxon>
        <taxon>Tracheophyta</taxon>
        <taxon>Spermatophyta</taxon>
        <taxon>Magnoliopsida</taxon>
        <taxon>eudicotyledons</taxon>
        <taxon>Gunneridae</taxon>
        <taxon>Pentapetalae</taxon>
        <taxon>rosids</taxon>
        <taxon>fabids</taxon>
        <taxon>Malpighiales</taxon>
        <taxon>Salicaceae</taxon>
        <taxon>Saliceae</taxon>
        <taxon>Salix</taxon>
    </lineage>
</organism>
<keyword evidence="16 23" id="KW-1133">Transmembrane helix</keyword>
<dbReference type="GO" id="GO:0005524">
    <property type="term" value="F:ATP binding"/>
    <property type="evidence" value="ECO:0007669"/>
    <property type="project" value="UniProtKB-UniRule"/>
</dbReference>
<evidence type="ECO:0000256" key="18">
    <source>
        <dbReference type="ARBA" id="ARBA00023170"/>
    </source>
</evidence>
<dbReference type="Pfam" id="PF23598">
    <property type="entry name" value="LRR_14"/>
    <property type="match status" value="1"/>
</dbReference>
<keyword evidence="5" id="KW-1003">Cell membrane</keyword>
<gene>
    <name evidence="26" type="ORF">SVIM_LOCUS104357</name>
</gene>
<dbReference type="Gene3D" id="1.10.510.10">
    <property type="entry name" value="Transferase(Phosphotransferase) domain 1"/>
    <property type="match status" value="1"/>
</dbReference>
<dbReference type="SMART" id="SM00369">
    <property type="entry name" value="LRR_TYP"/>
    <property type="match status" value="6"/>
</dbReference>
<evidence type="ECO:0000256" key="9">
    <source>
        <dbReference type="ARBA" id="ARBA00022679"/>
    </source>
</evidence>
<dbReference type="Gene3D" id="3.80.10.10">
    <property type="entry name" value="Ribonuclease Inhibitor"/>
    <property type="match status" value="3"/>
</dbReference>
<dbReference type="PANTHER" id="PTHR48053:SF109">
    <property type="entry name" value="PROTEIN KINASE DOMAIN-CONTAINING PROTEIN"/>
    <property type="match status" value="1"/>
</dbReference>
<dbReference type="InterPro" id="IPR001245">
    <property type="entry name" value="Ser-Thr/Tyr_kinase_cat_dom"/>
</dbReference>
<evidence type="ECO:0000256" key="3">
    <source>
        <dbReference type="ARBA" id="ARBA00008684"/>
    </source>
</evidence>
<feature type="transmembrane region" description="Helical" evidence="23">
    <location>
        <begin position="583"/>
        <end position="606"/>
    </location>
</feature>
<dbReference type="InterPro" id="IPR008271">
    <property type="entry name" value="Ser/Thr_kinase_AS"/>
</dbReference>
<dbReference type="InterPro" id="IPR011009">
    <property type="entry name" value="Kinase-like_dom_sf"/>
</dbReference>
<keyword evidence="12" id="KW-0677">Repeat</keyword>
<dbReference type="EC" id="2.7.11.1" evidence="4"/>
<dbReference type="InterPro" id="IPR051716">
    <property type="entry name" value="Plant_RL_S/T_kinase"/>
</dbReference>
<evidence type="ECO:0000256" key="16">
    <source>
        <dbReference type="ARBA" id="ARBA00022989"/>
    </source>
</evidence>